<keyword evidence="3" id="KW-1185">Reference proteome</keyword>
<evidence type="ECO:0000313" key="2">
    <source>
        <dbReference type="EMBL" id="KAJ7954268.1"/>
    </source>
</evidence>
<reference evidence="2" key="1">
    <citation type="journal article" date="2023" name="Science">
        <title>Elucidation of the pathway for biosynthesis of saponin adjuvants from the soapbark tree.</title>
        <authorList>
            <person name="Reed J."/>
            <person name="Orme A."/>
            <person name="El-Demerdash A."/>
            <person name="Owen C."/>
            <person name="Martin L.B.B."/>
            <person name="Misra R.C."/>
            <person name="Kikuchi S."/>
            <person name="Rejzek M."/>
            <person name="Martin A.C."/>
            <person name="Harkess A."/>
            <person name="Leebens-Mack J."/>
            <person name="Louveau T."/>
            <person name="Stephenson M.J."/>
            <person name="Osbourn A."/>
        </authorList>
    </citation>
    <scope>NUCLEOTIDE SEQUENCE</scope>
    <source>
        <strain evidence="2">S10</strain>
    </source>
</reference>
<sequence length="95" mass="10832">MDNLKTNGVVIKLLQIPFGKLKSLEIKYCEKLLTIVPSYMLKEFQSLEILTDIYSNSELLPRGKYYRMPEAEKTGCGGLPQIGATRNGIFRFSRN</sequence>
<gene>
    <name evidence="2" type="ORF">O6P43_025865</name>
</gene>
<dbReference type="KEGG" id="qsa:O6P43_025865"/>
<dbReference type="Pfam" id="PF23247">
    <property type="entry name" value="LRR_RPS2"/>
    <property type="match status" value="1"/>
</dbReference>
<feature type="domain" description="Disease resistance protein At4g27190-like leucine-rich repeats" evidence="1">
    <location>
        <begin position="16"/>
        <end position="51"/>
    </location>
</feature>
<name>A0AAD7PG34_QUISA</name>
<dbReference type="Proteomes" id="UP001163823">
    <property type="component" value="Chromosome 10"/>
</dbReference>
<protein>
    <recommendedName>
        <fullName evidence="1">Disease resistance protein At4g27190-like leucine-rich repeats domain-containing protein</fullName>
    </recommendedName>
</protein>
<evidence type="ECO:0000259" key="1">
    <source>
        <dbReference type="Pfam" id="PF23247"/>
    </source>
</evidence>
<proteinExistence type="predicted"/>
<dbReference type="InterPro" id="IPR057135">
    <property type="entry name" value="At4g27190-like_LRR"/>
</dbReference>
<organism evidence="2 3">
    <name type="scientific">Quillaja saponaria</name>
    <name type="common">Soap bark tree</name>
    <dbReference type="NCBI Taxonomy" id="32244"/>
    <lineage>
        <taxon>Eukaryota</taxon>
        <taxon>Viridiplantae</taxon>
        <taxon>Streptophyta</taxon>
        <taxon>Embryophyta</taxon>
        <taxon>Tracheophyta</taxon>
        <taxon>Spermatophyta</taxon>
        <taxon>Magnoliopsida</taxon>
        <taxon>eudicotyledons</taxon>
        <taxon>Gunneridae</taxon>
        <taxon>Pentapetalae</taxon>
        <taxon>rosids</taxon>
        <taxon>fabids</taxon>
        <taxon>Fabales</taxon>
        <taxon>Quillajaceae</taxon>
        <taxon>Quillaja</taxon>
    </lineage>
</organism>
<accession>A0AAD7PG34</accession>
<evidence type="ECO:0000313" key="3">
    <source>
        <dbReference type="Proteomes" id="UP001163823"/>
    </source>
</evidence>
<dbReference type="EMBL" id="JARAOO010000010">
    <property type="protein sequence ID" value="KAJ7954268.1"/>
    <property type="molecule type" value="Genomic_DNA"/>
</dbReference>
<comment type="caution">
    <text evidence="2">The sequence shown here is derived from an EMBL/GenBank/DDBJ whole genome shotgun (WGS) entry which is preliminary data.</text>
</comment>
<dbReference type="AlphaFoldDB" id="A0AAD7PG34"/>